<dbReference type="InterPro" id="IPR033810">
    <property type="entry name" value="Carboxypeptidase_T"/>
</dbReference>
<gene>
    <name evidence="7" type="ORF">BN9_112910</name>
</gene>
<feature type="active site" description="Proton donor/acceptor" evidence="3">
    <location>
        <position position="579"/>
    </location>
</feature>
<dbReference type="Pfam" id="PF00246">
    <property type="entry name" value="Peptidase_M14"/>
    <property type="match status" value="1"/>
</dbReference>
<dbReference type="Proteomes" id="UP000053237">
    <property type="component" value="Unassembled WGS sequence"/>
</dbReference>
<comment type="similarity">
    <text evidence="2 3">Belongs to the peptidase M14 family.</text>
</comment>
<evidence type="ECO:0000256" key="3">
    <source>
        <dbReference type="PROSITE-ProRule" id="PRU01379"/>
    </source>
</evidence>
<dbReference type="PANTHER" id="PTHR11705">
    <property type="entry name" value="PROTEASE FAMILY M14 CARBOXYPEPTIDASE A,B"/>
    <property type="match status" value="1"/>
</dbReference>
<keyword evidence="5" id="KW-1133">Transmembrane helix</keyword>
<reference evidence="7 8" key="1">
    <citation type="submission" date="2012-05" db="EMBL/GenBank/DDBJ databases">
        <title>Recombination and specialization in a pathogen metapopulation.</title>
        <authorList>
            <person name="Gardiner A."/>
            <person name="Kemen E."/>
            <person name="Schultz-Larsen T."/>
            <person name="MacLean D."/>
            <person name="Van Oosterhout C."/>
            <person name="Jones J.D.G."/>
        </authorList>
    </citation>
    <scope>NUCLEOTIDE SEQUENCE [LARGE SCALE GENOMIC DNA]</scope>
    <source>
        <strain evidence="7 8">Ac Nc2</strain>
    </source>
</reference>
<dbReference type="CDD" id="cd03859">
    <property type="entry name" value="M14_CPT"/>
    <property type="match status" value="1"/>
</dbReference>
<dbReference type="EMBL" id="CAIX01000350">
    <property type="protein sequence ID" value="CCI49838.1"/>
    <property type="molecule type" value="Genomic_DNA"/>
</dbReference>
<keyword evidence="5" id="KW-0472">Membrane</keyword>
<dbReference type="InParanoid" id="A0A024GTD3"/>
<dbReference type="SMART" id="SM00631">
    <property type="entry name" value="Zn_pept"/>
    <property type="match status" value="1"/>
</dbReference>
<feature type="region of interest" description="Disordered" evidence="4">
    <location>
        <begin position="860"/>
        <end position="903"/>
    </location>
</feature>
<comment type="cofactor">
    <cofactor evidence="1">
        <name>Zn(2+)</name>
        <dbReference type="ChEBI" id="CHEBI:29105"/>
    </cofactor>
</comment>
<feature type="domain" description="Peptidase M14" evidence="6">
    <location>
        <begin position="285"/>
        <end position="615"/>
    </location>
</feature>
<dbReference type="PANTHER" id="PTHR11705:SF119">
    <property type="entry name" value="OS02G0119300 PROTEIN"/>
    <property type="match status" value="1"/>
</dbReference>
<protein>
    <recommendedName>
        <fullName evidence="6">Peptidase M14 domain-containing protein</fullName>
    </recommendedName>
</protein>
<keyword evidence="5" id="KW-0812">Transmembrane</keyword>
<evidence type="ECO:0000256" key="1">
    <source>
        <dbReference type="ARBA" id="ARBA00001947"/>
    </source>
</evidence>
<dbReference type="GO" id="GO:0004181">
    <property type="term" value="F:metallocarboxypeptidase activity"/>
    <property type="evidence" value="ECO:0007669"/>
    <property type="project" value="InterPro"/>
</dbReference>
<evidence type="ECO:0000256" key="2">
    <source>
        <dbReference type="ARBA" id="ARBA00005988"/>
    </source>
</evidence>
<evidence type="ECO:0000313" key="7">
    <source>
        <dbReference type="EMBL" id="CCI49838.1"/>
    </source>
</evidence>
<feature type="region of interest" description="Disordered" evidence="4">
    <location>
        <begin position="919"/>
        <end position="943"/>
    </location>
</feature>
<proteinExistence type="inferred from homology"/>
<dbReference type="GO" id="GO:0006508">
    <property type="term" value="P:proteolysis"/>
    <property type="evidence" value="ECO:0007669"/>
    <property type="project" value="InterPro"/>
</dbReference>
<evidence type="ECO:0000313" key="8">
    <source>
        <dbReference type="Proteomes" id="UP000053237"/>
    </source>
</evidence>
<evidence type="ECO:0000259" key="6">
    <source>
        <dbReference type="PROSITE" id="PS52035"/>
    </source>
</evidence>
<dbReference type="GO" id="GO:0005615">
    <property type="term" value="C:extracellular space"/>
    <property type="evidence" value="ECO:0007669"/>
    <property type="project" value="TreeGrafter"/>
</dbReference>
<accession>A0A024GTD3</accession>
<dbReference type="AlphaFoldDB" id="A0A024GTD3"/>
<dbReference type="SUPFAM" id="SSF53187">
    <property type="entry name" value="Zn-dependent exopeptidases"/>
    <property type="match status" value="1"/>
</dbReference>
<feature type="transmembrane region" description="Helical" evidence="5">
    <location>
        <begin position="827"/>
        <end position="848"/>
    </location>
</feature>
<dbReference type="GO" id="GO:0008270">
    <property type="term" value="F:zinc ion binding"/>
    <property type="evidence" value="ECO:0007669"/>
    <property type="project" value="InterPro"/>
</dbReference>
<dbReference type="OrthoDB" id="3626597at2759"/>
<dbReference type="InterPro" id="IPR000834">
    <property type="entry name" value="Peptidase_M14"/>
</dbReference>
<feature type="compositionally biased region" description="Basic and acidic residues" evidence="4">
    <location>
        <begin position="927"/>
        <end position="943"/>
    </location>
</feature>
<evidence type="ECO:0000256" key="5">
    <source>
        <dbReference type="SAM" id="Phobius"/>
    </source>
</evidence>
<dbReference type="STRING" id="65357.A0A024GTD3"/>
<evidence type="ECO:0000256" key="4">
    <source>
        <dbReference type="SAM" id="MobiDB-lite"/>
    </source>
</evidence>
<sequence>MSNIRTFKKKTCLLSSIWDEKFNRSRYSSLYSLRETHNANNSIPITWEYDWNVSDISLHQMSKESSSLHFSSTVSSFFTLSTHFDRCTGRNQLRVVGSFLKSSSKEWKSRLEIHLSPWNLTLWLDNKAPNGDEASSNHLRIGLKSLDSYQETFVQLPCMLDEEHVIDVVWNEEEWIRWFVDDILLHETFLPNMYDSTRQIHDTPSSMNLTFHIESISSKQNHVRSPSIKIVSLELMSAVKDSDICPLSWQLFATTKNATVKKSCKLYRFSEQPERLSAKKGSIEGSFSYKELQAFLTNIEQTYPMWSRLLEIGRSFEGRPLLALCLGHSCRKENAHSEVPQSLFTGMHHSREVVNRLTLVIKSGLTHLRLLNSAHIHDVYTIDVLLQDVGEHHNIEALALLSSRELWFIPLVNPDGYVKNEKLRPWALANPGRRKNTNSHTCSSETDQGVDLNRNYDVCYTEDKTGSSDDPCAEDFRGIRPFSEPETLAIKLLVERNKYRVALNYHSFGRYFNLPFACKDLRYPPEKEASAFQTIVEEMVRYNHFGFGRSWEQSNLYSVNGETSDWMWKAHGIYSMSPEVGPGFEATNGFWPQAESVIPLSAELHYSNLVAARISGSLFSVKMQSVLFTKLNRKNILELNMQLANTGLGPFNASQLDTYLVHVVASMDWKGLASKSSETRTFQTKQLGNMVDPLSMKINNLVLPFVATNASSQVLYVMIKETWSCQLFRVSLGIKSDETITFQMWEPVFLPRCQFCESFGNDSLSFEALDLQDVCTEIGDLISVFGQTKIQKISTTDQSGPSNEFVLSTKNQSRASFEADMTGSNGALMSLSLVVMIPIISCLGLLFLRICRVRRKPQYQSVRSNRSSPRDNNEEETGRTNCRDEVSDAERNASLDIDEDENSQTSFPIWNRFKNSRSKYSTVLTESEQRDKSEDGKADEVSV</sequence>
<name>A0A024GTD3_9STRA</name>
<feature type="compositionally biased region" description="Basic and acidic residues" evidence="4">
    <location>
        <begin position="868"/>
        <end position="893"/>
    </location>
</feature>
<organism evidence="7 8">
    <name type="scientific">Albugo candida</name>
    <dbReference type="NCBI Taxonomy" id="65357"/>
    <lineage>
        <taxon>Eukaryota</taxon>
        <taxon>Sar</taxon>
        <taxon>Stramenopiles</taxon>
        <taxon>Oomycota</taxon>
        <taxon>Peronosporomycetes</taxon>
        <taxon>Albuginales</taxon>
        <taxon>Albuginaceae</taxon>
        <taxon>Albugo</taxon>
    </lineage>
</organism>
<keyword evidence="8" id="KW-1185">Reference proteome</keyword>
<dbReference type="PROSITE" id="PS52035">
    <property type="entry name" value="PEPTIDASE_M14"/>
    <property type="match status" value="1"/>
</dbReference>
<dbReference type="PRINTS" id="PR00765">
    <property type="entry name" value="CRBOXYPTASEA"/>
</dbReference>
<comment type="caution">
    <text evidence="7">The sequence shown here is derived from an EMBL/GenBank/DDBJ whole genome shotgun (WGS) entry which is preliminary data.</text>
</comment>
<dbReference type="Gene3D" id="3.40.630.10">
    <property type="entry name" value="Zn peptidases"/>
    <property type="match status" value="1"/>
</dbReference>